<evidence type="ECO:0000256" key="1">
    <source>
        <dbReference type="SAM" id="MobiDB-lite"/>
    </source>
</evidence>
<organism evidence="2 3">
    <name type="scientific">Thioalkalicoccus limnaeus</name>
    <dbReference type="NCBI Taxonomy" id="120681"/>
    <lineage>
        <taxon>Bacteria</taxon>
        <taxon>Pseudomonadati</taxon>
        <taxon>Pseudomonadota</taxon>
        <taxon>Gammaproteobacteria</taxon>
        <taxon>Chromatiales</taxon>
        <taxon>Chromatiaceae</taxon>
        <taxon>Thioalkalicoccus</taxon>
    </lineage>
</organism>
<evidence type="ECO:0000313" key="3">
    <source>
        <dbReference type="Proteomes" id="UP001564408"/>
    </source>
</evidence>
<keyword evidence="2" id="KW-0808">Transferase</keyword>
<keyword evidence="3" id="KW-1185">Reference proteome</keyword>
<feature type="region of interest" description="Disordered" evidence="1">
    <location>
        <begin position="360"/>
        <end position="379"/>
    </location>
</feature>
<gene>
    <name evidence="2" type="ORF">ABC977_09765</name>
</gene>
<dbReference type="CDD" id="cd02440">
    <property type="entry name" value="AdoMet_MTases"/>
    <property type="match status" value="1"/>
</dbReference>
<dbReference type="EMBL" id="JBDKXB010000011">
    <property type="protein sequence ID" value="MEY6432690.1"/>
    <property type="molecule type" value="Genomic_DNA"/>
</dbReference>
<comment type="caution">
    <text evidence="2">The sequence shown here is derived from an EMBL/GenBank/DDBJ whole genome shotgun (WGS) entry which is preliminary data.</text>
</comment>
<dbReference type="GO" id="GO:0008168">
    <property type="term" value="F:methyltransferase activity"/>
    <property type="evidence" value="ECO:0007669"/>
    <property type="project" value="UniProtKB-KW"/>
</dbReference>
<dbReference type="Gene3D" id="3.40.50.150">
    <property type="entry name" value="Vaccinia Virus protein VP39"/>
    <property type="match status" value="1"/>
</dbReference>
<sequence length="379" mass="43193">MTEDSMRFGFGENWSRFVAAHLNEERIAEAQRHLLRFLGLADLRGRRFLDIGCGSGLHSLAALRAGAERVVSFDYDPNSVATTERVRALAGAPDHWTVTQGSVLDGAFMEALEPADIVYSWGVLHHTGDMWQAIELASRPLAADGVFYIALYCRDVYLDPPPEYWIALKQRYNRSGTIGRRLMEWSYAWRSTVWPELRSGRNPLVTIRRYSGDRGMAFWTDVRDWLGGYPMEFAGLAETQAFCHDRLGLELVNLYAGEGNAEYLFRRRGAANYWDEVRTHQTRIELPRPFRHRQGLAWEAPLPAFRDQADDLGHPRRSRLMLFEGDKPVGFAHQTHADIERRGGGRYSHWSDQLIFSTTDGTDPNANGRRYFVGPDGLP</sequence>
<keyword evidence="2" id="KW-0489">Methyltransferase</keyword>
<protein>
    <submittedName>
        <fullName evidence="2">Class I SAM-dependent methyltransferase</fullName>
        <ecNumber evidence="2">2.1.1.-</ecNumber>
    </submittedName>
</protein>
<dbReference type="InterPro" id="IPR029063">
    <property type="entry name" value="SAM-dependent_MTases_sf"/>
</dbReference>
<dbReference type="RefSeq" id="WP_369667077.1">
    <property type="nucleotide sequence ID" value="NZ_JBDKXB010000011.1"/>
</dbReference>
<dbReference type="Proteomes" id="UP001564408">
    <property type="component" value="Unassembled WGS sequence"/>
</dbReference>
<name>A0ABV4BET9_9GAMM</name>
<dbReference type="GO" id="GO:0032259">
    <property type="term" value="P:methylation"/>
    <property type="evidence" value="ECO:0007669"/>
    <property type="project" value="UniProtKB-KW"/>
</dbReference>
<dbReference type="EC" id="2.1.1.-" evidence="2"/>
<evidence type="ECO:0000313" key="2">
    <source>
        <dbReference type="EMBL" id="MEY6432690.1"/>
    </source>
</evidence>
<accession>A0ABV4BET9</accession>
<dbReference type="SUPFAM" id="SSF53335">
    <property type="entry name" value="S-adenosyl-L-methionine-dependent methyltransferases"/>
    <property type="match status" value="1"/>
</dbReference>
<reference evidence="2 3" key="1">
    <citation type="submission" date="2024-05" db="EMBL/GenBank/DDBJ databases">
        <title>Genome Sequence and Characterization of the New Strain Purple Sulfur Bacterium of Genus Thioalkalicoccus.</title>
        <authorList>
            <person name="Bryantseva I.A."/>
            <person name="Kyndt J.A."/>
            <person name="Imhoff J.F."/>
        </authorList>
    </citation>
    <scope>NUCLEOTIDE SEQUENCE [LARGE SCALE GENOMIC DNA]</scope>
    <source>
        <strain evidence="2 3">Um2</strain>
    </source>
</reference>
<proteinExistence type="predicted"/>
<dbReference type="Pfam" id="PF13489">
    <property type="entry name" value="Methyltransf_23"/>
    <property type="match status" value="1"/>
</dbReference>